<comment type="caution">
    <text evidence="2">The sequence shown here is derived from an EMBL/GenBank/DDBJ whole genome shotgun (WGS) entry which is preliminary data.</text>
</comment>
<protein>
    <recommendedName>
        <fullName evidence="4">Retrotransposon gag domain-containing protein</fullName>
    </recommendedName>
</protein>
<feature type="region of interest" description="Disordered" evidence="1">
    <location>
        <begin position="246"/>
        <end position="277"/>
    </location>
</feature>
<keyword evidence="3" id="KW-1185">Reference proteome</keyword>
<dbReference type="AlphaFoldDB" id="A0AA39JTX3"/>
<dbReference type="GeneID" id="85361582"/>
<evidence type="ECO:0000313" key="2">
    <source>
        <dbReference type="EMBL" id="KAK0448482.1"/>
    </source>
</evidence>
<feature type="region of interest" description="Disordered" evidence="1">
    <location>
        <begin position="156"/>
        <end position="177"/>
    </location>
</feature>
<feature type="compositionally biased region" description="Polar residues" evidence="1">
    <location>
        <begin position="156"/>
        <end position="168"/>
    </location>
</feature>
<dbReference type="EMBL" id="JAUEPS010000041">
    <property type="protein sequence ID" value="KAK0448482.1"/>
    <property type="molecule type" value="Genomic_DNA"/>
</dbReference>
<dbReference type="Proteomes" id="UP001175211">
    <property type="component" value="Unassembled WGS sequence"/>
</dbReference>
<evidence type="ECO:0000256" key="1">
    <source>
        <dbReference type="SAM" id="MobiDB-lite"/>
    </source>
</evidence>
<gene>
    <name evidence="2" type="ORF">EV420DRAFT_1647379</name>
</gene>
<organism evidence="2 3">
    <name type="scientific">Armillaria tabescens</name>
    <name type="common">Ringless honey mushroom</name>
    <name type="synonym">Agaricus tabescens</name>
    <dbReference type="NCBI Taxonomy" id="1929756"/>
    <lineage>
        <taxon>Eukaryota</taxon>
        <taxon>Fungi</taxon>
        <taxon>Dikarya</taxon>
        <taxon>Basidiomycota</taxon>
        <taxon>Agaricomycotina</taxon>
        <taxon>Agaricomycetes</taxon>
        <taxon>Agaricomycetidae</taxon>
        <taxon>Agaricales</taxon>
        <taxon>Marasmiineae</taxon>
        <taxon>Physalacriaceae</taxon>
        <taxon>Desarmillaria</taxon>
    </lineage>
</organism>
<evidence type="ECO:0008006" key="4">
    <source>
        <dbReference type="Google" id="ProtNLM"/>
    </source>
</evidence>
<name>A0AA39JTX3_ARMTA</name>
<dbReference type="RefSeq" id="XP_060326587.1">
    <property type="nucleotide sequence ID" value="XM_060478034.1"/>
</dbReference>
<sequence>MAIECRIMAVFIWLLMGDGISVYHLCLGKVFHQTEWIQYPYDGTHTTVLYGDSDEPLGSWTFPNSMIAGKMQFKPSQLVFSTRKHLKPESSEPAVVSQPVTSTSTLPIKTEEDHPIVPGDFYDHRLDIWTIESFDLSEEDEVISSLQPTTTEFFPTAYNTTGKQTPTSDFAYPPDSNEEFNFAEFERRLSVDTERTDSSELSSRLNSPIQLTTPLSTPEEDLPPSFTRPPFATRTTIQVNLPSTMSGQAAANQPAPLPNPAPGNVTGGQNQNPPPMPAVTMSMQMPYRRDRSAPAIYDEANPGRELSRYLQDLESLFSRHSITNDQEKKRWLTHYPSVAVADFWESLREYNNANMTYDDFKNAILKQYPDADTNCKYEHMDLERVIGKYAHEVSTLAVLGTYYREFYPKAQFLEAKNRLSSSETGNLFSKGFPKHIWDGIMHRLQIKLPDHHPSDPYMLNEIYEAAQFVLQGTNHGESLYTSTPHVRYADNGFSSYNVAPAPINLQPTFTLAPVPDPVIIKSEPSKIALHLQAIEDKIAQLAQLQI</sequence>
<evidence type="ECO:0000313" key="3">
    <source>
        <dbReference type="Proteomes" id="UP001175211"/>
    </source>
</evidence>
<reference evidence="2" key="1">
    <citation type="submission" date="2023-06" db="EMBL/GenBank/DDBJ databases">
        <authorList>
            <consortium name="Lawrence Berkeley National Laboratory"/>
            <person name="Ahrendt S."/>
            <person name="Sahu N."/>
            <person name="Indic B."/>
            <person name="Wong-Bajracharya J."/>
            <person name="Merenyi Z."/>
            <person name="Ke H.-M."/>
            <person name="Monk M."/>
            <person name="Kocsube S."/>
            <person name="Drula E."/>
            <person name="Lipzen A."/>
            <person name="Balint B."/>
            <person name="Henrissat B."/>
            <person name="Andreopoulos B."/>
            <person name="Martin F.M."/>
            <person name="Harder C.B."/>
            <person name="Rigling D."/>
            <person name="Ford K.L."/>
            <person name="Foster G.D."/>
            <person name="Pangilinan J."/>
            <person name="Papanicolaou A."/>
            <person name="Barry K."/>
            <person name="LaButti K."/>
            <person name="Viragh M."/>
            <person name="Koriabine M."/>
            <person name="Yan M."/>
            <person name="Riley R."/>
            <person name="Champramary S."/>
            <person name="Plett K.L."/>
            <person name="Tsai I.J."/>
            <person name="Slot J."/>
            <person name="Sipos G."/>
            <person name="Plett J."/>
            <person name="Nagy L.G."/>
            <person name="Grigoriev I.V."/>
        </authorList>
    </citation>
    <scope>NUCLEOTIDE SEQUENCE</scope>
    <source>
        <strain evidence="2">CCBAS 213</strain>
    </source>
</reference>
<proteinExistence type="predicted"/>
<feature type="region of interest" description="Disordered" evidence="1">
    <location>
        <begin position="191"/>
        <end position="231"/>
    </location>
</feature>
<accession>A0AA39JTX3</accession>
<feature type="compositionally biased region" description="Polar residues" evidence="1">
    <location>
        <begin position="199"/>
        <end position="216"/>
    </location>
</feature>